<dbReference type="GO" id="GO:0016020">
    <property type="term" value="C:membrane"/>
    <property type="evidence" value="ECO:0007669"/>
    <property type="project" value="UniProtKB-SubCell"/>
</dbReference>
<dbReference type="AlphaFoldDB" id="A0A8E0S7K5"/>
<dbReference type="Pfam" id="PF02485">
    <property type="entry name" value="Branch"/>
    <property type="match status" value="1"/>
</dbReference>
<dbReference type="InterPro" id="IPR003406">
    <property type="entry name" value="Glyco_trans_14"/>
</dbReference>
<evidence type="ECO:0000313" key="12">
    <source>
        <dbReference type="Proteomes" id="UP000728185"/>
    </source>
</evidence>
<evidence type="ECO:0000313" key="11">
    <source>
        <dbReference type="EMBL" id="KAA0199051.1"/>
    </source>
</evidence>
<keyword evidence="12" id="KW-1185">Reference proteome</keyword>
<keyword evidence="7" id="KW-1133">Transmembrane helix</keyword>
<sequence length="150" mass="17590">MSVHRDADQIARLLRMLYREQNSYCIHVDKKASRDFHAAIVKVAQCFGENVHVIPLGKRVRVTWAYYSLLKAVLMCAEKLLLVNTNWRYLINLSGQEMPLRTNWEFVTLLKALNGSNMVEYDDFDKFPERSPKKTLSHKVSFIREKNIPF</sequence>
<evidence type="ECO:0000256" key="1">
    <source>
        <dbReference type="ARBA" id="ARBA00004606"/>
    </source>
</evidence>
<dbReference type="OrthoDB" id="2019572at2759"/>
<reference evidence="11" key="1">
    <citation type="submission" date="2019-05" db="EMBL/GenBank/DDBJ databases">
        <title>Annotation for the trematode Fasciolopsis buski.</title>
        <authorList>
            <person name="Choi Y.-J."/>
        </authorList>
    </citation>
    <scope>NUCLEOTIDE SEQUENCE</scope>
    <source>
        <strain evidence="11">HT</strain>
        <tissue evidence="11">Whole worm</tissue>
    </source>
</reference>
<dbReference type="PANTHER" id="PTHR19297:SF191">
    <property type="entry name" value="PROTEIN XYLOSYLTRANSFERASE"/>
    <property type="match status" value="1"/>
</dbReference>
<dbReference type="PANTHER" id="PTHR19297">
    <property type="entry name" value="GLYCOSYLTRANSFERASE 14 FAMILY MEMBER"/>
    <property type="match status" value="1"/>
</dbReference>
<comment type="pathway">
    <text evidence="2">Protein modification; protein glycosylation.</text>
</comment>
<name>A0A8E0S7K5_9TREM</name>
<evidence type="ECO:0000256" key="4">
    <source>
        <dbReference type="ARBA" id="ARBA00022679"/>
    </source>
</evidence>
<keyword evidence="4" id="KW-0808">Transferase</keyword>
<comment type="similarity">
    <text evidence="10">Belongs to the glycosyltransferase 14 family.</text>
</comment>
<keyword evidence="6" id="KW-0735">Signal-anchor</keyword>
<evidence type="ECO:0000256" key="3">
    <source>
        <dbReference type="ARBA" id="ARBA00022676"/>
    </source>
</evidence>
<organism evidence="11 12">
    <name type="scientific">Fasciolopsis buskii</name>
    <dbReference type="NCBI Taxonomy" id="27845"/>
    <lineage>
        <taxon>Eukaryota</taxon>
        <taxon>Metazoa</taxon>
        <taxon>Spiralia</taxon>
        <taxon>Lophotrochozoa</taxon>
        <taxon>Platyhelminthes</taxon>
        <taxon>Trematoda</taxon>
        <taxon>Digenea</taxon>
        <taxon>Plagiorchiida</taxon>
        <taxon>Echinostomata</taxon>
        <taxon>Echinostomatoidea</taxon>
        <taxon>Fasciolidae</taxon>
        <taxon>Fasciolopsis</taxon>
    </lineage>
</organism>
<protein>
    <submittedName>
        <fullName evidence="11">Putative glycosyltransferase 14 family member</fullName>
    </submittedName>
</protein>
<keyword evidence="8" id="KW-0472">Membrane</keyword>
<evidence type="ECO:0000256" key="8">
    <source>
        <dbReference type="ARBA" id="ARBA00023136"/>
    </source>
</evidence>
<proteinExistence type="inferred from homology"/>
<comment type="caution">
    <text evidence="11">The sequence shown here is derived from an EMBL/GenBank/DDBJ whole genome shotgun (WGS) entry which is preliminary data.</text>
</comment>
<keyword evidence="5" id="KW-0812">Transmembrane</keyword>
<dbReference type="EMBL" id="LUCM01001357">
    <property type="protein sequence ID" value="KAA0199051.1"/>
    <property type="molecule type" value="Genomic_DNA"/>
</dbReference>
<evidence type="ECO:0000256" key="7">
    <source>
        <dbReference type="ARBA" id="ARBA00022989"/>
    </source>
</evidence>
<comment type="subcellular location">
    <subcellularLocation>
        <location evidence="1">Membrane</location>
        <topology evidence="1">Single-pass type II membrane protein</topology>
    </subcellularLocation>
</comment>
<dbReference type="Proteomes" id="UP000728185">
    <property type="component" value="Unassembled WGS sequence"/>
</dbReference>
<evidence type="ECO:0000256" key="10">
    <source>
        <dbReference type="ARBA" id="ARBA00038150"/>
    </source>
</evidence>
<evidence type="ECO:0000256" key="6">
    <source>
        <dbReference type="ARBA" id="ARBA00022968"/>
    </source>
</evidence>
<evidence type="ECO:0000256" key="2">
    <source>
        <dbReference type="ARBA" id="ARBA00004922"/>
    </source>
</evidence>
<accession>A0A8E0S7K5</accession>
<gene>
    <name evidence="11" type="ORF">FBUS_10855</name>
</gene>
<keyword evidence="3" id="KW-0328">Glycosyltransferase</keyword>
<evidence type="ECO:0000256" key="9">
    <source>
        <dbReference type="ARBA" id="ARBA00023180"/>
    </source>
</evidence>
<evidence type="ECO:0000256" key="5">
    <source>
        <dbReference type="ARBA" id="ARBA00022692"/>
    </source>
</evidence>
<keyword evidence="9" id="KW-0325">Glycoprotein</keyword>
<dbReference type="GO" id="GO:0008375">
    <property type="term" value="F:acetylglucosaminyltransferase activity"/>
    <property type="evidence" value="ECO:0007669"/>
    <property type="project" value="TreeGrafter"/>
</dbReference>